<reference evidence="1" key="1">
    <citation type="submission" date="2018-05" db="EMBL/GenBank/DDBJ databases">
        <authorList>
            <person name="Lanie J.A."/>
            <person name="Ng W.-L."/>
            <person name="Kazmierczak K.M."/>
            <person name="Andrzejewski T.M."/>
            <person name="Davidsen T.M."/>
            <person name="Wayne K.J."/>
            <person name="Tettelin H."/>
            <person name="Glass J.I."/>
            <person name="Rusch D."/>
            <person name="Podicherti R."/>
            <person name="Tsui H.-C.T."/>
            <person name="Winkler M.E."/>
        </authorList>
    </citation>
    <scope>NUCLEOTIDE SEQUENCE</scope>
</reference>
<sequence>PALFPLLDELDNIVLEYAGRMYLAKDARIKEKIFESGYAKIKEFRRLRHQDNLEIKFQSHQSRRLGL</sequence>
<feature type="non-terminal residue" evidence="1">
    <location>
        <position position="1"/>
    </location>
</feature>
<organism evidence="1">
    <name type="scientific">marine metagenome</name>
    <dbReference type="NCBI Taxonomy" id="408172"/>
    <lineage>
        <taxon>unclassified sequences</taxon>
        <taxon>metagenomes</taxon>
        <taxon>ecological metagenomes</taxon>
    </lineage>
</organism>
<proteinExistence type="predicted"/>
<name>A0A382MEG2_9ZZZZ</name>
<protein>
    <submittedName>
        <fullName evidence="1">Uncharacterized protein</fullName>
    </submittedName>
</protein>
<gene>
    <name evidence="1" type="ORF">METZ01_LOCUS298676</name>
</gene>
<dbReference type="EMBL" id="UINC01092333">
    <property type="protein sequence ID" value="SVC45822.1"/>
    <property type="molecule type" value="Genomic_DNA"/>
</dbReference>
<accession>A0A382MEG2</accession>
<dbReference type="AlphaFoldDB" id="A0A382MEG2"/>
<evidence type="ECO:0000313" key="1">
    <source>
        <dbReference type="EMBL" id="SVC45822.1"/>
    </source>
</evidence>